<evidence type="ECO:0000256" key="2">
    <source>
        <dbReference type="SAM" id="Phobius"/>
    </source>
</evidence>
<evidence type="ECO:0000313" key="4">
    <source>
        <dbReference type="Proteomes" id="UP001596137"/>
    </source>
</evidence>
<organism evidence="3 4">
    <name type="scientific">Sphaerisporangium aureirubrum</name>
    <dbReference type="NCBI Taxonomy" id="1544736"/>
    <lineage>
        <taxon>Bacteria</taxon>
        <taxon>Bacillati</taxon>
        <taxon>Actinomycetota</taxon>
        <taxon>Actinomycetes</taxon>
        <taxon>Streptosporangiales</taxon>
        <taxon>Streptosporangiaceae</taxon>
        <taxon>Sphaerisporangium</taxon>
    </lineage>
</organism>
<feature type="compositionally biased region" description="Pro residues" evidence="1">
    <location>
        <begin position="97"/>
        <end position="109"/>
    </location>
</feature>
<feature type="region of interest" description="Disordered" evidence="1">
    <location>
        <begin position="62"/>
        <end position="123"/>
    </location>
</feature>
<keyword evidence="2" id="KW-0812">Transmembrane</keyword>
<reference evidence="4" key="1">
    <citation type="journal article" date="2019" name="Int. J. Syst. Evol. Microbiol.">
        <title>The Global Catalogue of Microorganisms (GCM) 10K type strain sequencing project: providing services to taxonomists for standard genome sequencing and annotation.</title>
        <authorList>
            <consortium name="The Broad Institute Genomics Platform"/>
            <consortium name="The Broad Institute Genome Sequencing Center for Infectious Disease"/>
            <person name="Wu L."/>
            <person name="Ma J."/>
        </authorList>
    </citation>
    <scope>NUCLEOTIDE SEQUENCE [LARGE SCALE GENOMIC DNA]</scope>
    <source>
        <strain evidence="4">JCM 30346</strain>
    </source>
</reference>
<sequence length="262" mass="28485">MPVAQVAGREGERADGDWWVPAEAEPHRGERSLPVRTIALVTVPVVLVVAAVALWLGMRQGSETPAAGSAKPPASEPANPGTPGSSPDSSGASSAPPDSPSPTPSPTPKPTGSSPADVPAGWHRYKDGTGFSLALPKGWKRAEQRGTQIYFRGPDSGSFLMIDQTNSPKSDAEKDWKNQEPAARGRFPGYKLIRIKEVDYWKTAADWEFTYSAGGGRAHVVNRGFVTDKKHGYAIYWKTDDKDWKKQYDLFETFTATFKPDK</sequence>
<keyword evidence="4" id="KW-1185">Reference proteome</keyword>
<name>A0ABW1NV66_9ACTN</name>
<proteinExistence type="predicted"/>
<gene>
    <name evidence="3" type="ORF">ACFP1K_36025</name>
</gene>
<protein>
    <recommendedName>
        <fullName evidence="5">Serine/threonine protein kinase</fullName>
    </recommendedName>
</protein>
<dbReference type="Gene3D" id="3.40.1000.10">
    <property type="entry name" value="Mog1/PsbP, alpha/beta/alpha sandwich"/>
    <property type="match status" value="1"/>
</dbReference>
<accession>A0ABW1NV66</accession>
<comment type="caution">
    <text evidence="3">The sequence shown here is derived from an EMBL/GenBank/DDBJ whole genome shotgun (WGS) entry which is preliminary data.</text>
</comment>
<keyword evidence="2" id="KW-1133">Transmembrane helix</keyword>
<dbReference type="RefSeq" id="WP_380762003.1">
    <property type="nucleotide sequence ID" value="NZ_JBHSRF010000094.1"/>
</dbReference>
<feature type="transmembrane region" description="Helical" evidence="2">
    <location>
        <begin position="38"/>
        <end position="58"/>
    </location>
</feature>
<evidence type="ECO:0000313" key="3">
    <source>
        <dbReference type="EMBL" id="MFC6086624.1"/>
    </source>
</evidence>
<feature type="region of interest" description="Disordered" evidence="1">
    <location>
        <begin position="1"/>
        <end position="21"/>
    </location>
</feature>
<dbReference type="EMBL" id="JBHSRF010000094">
    <property type="protein sequence ID" value="MFC6086624.1"/>
    <property type="molecule type" value="Genomic_DNA"/>
</dbReference>
<dbReference type="Proteomes" id="UP001596137">
    <property type="component" value="Unassembled WGS sequence"/>
</dbReference>
<evidence type="ECO:0000256" key="1">
    <source>
        <dbReference type="SAM" id="MobiDB-lite"/>
    </source>
</evidence>
<keyword evidence="2" id="KW-0472">Membrane</keyword>
<evidence type="ECO:0008006" key="5">
    <source>
        <dbReference type="Google" id="ProtNLM"/>
    </source>
</evidence>
<feature type="compositionally biased region" description="Low complexity" evidence="1">
    <location>
        <begin position="81"/>
        <end position="96"/>
    </location>
</feature>